<dbReference type="Gramene" id="OIS95874">
    <property type="protein sequence ID" value="OIS95874"/>
    <property type="gene ID" value="A4A49_00861"/>
</dbReference>
<accession>A0A1J6IA91</accession>
<dbReference type="EMBL" id="MJEQ01037194">
    <property type="protein sequence ID" value="OIS95874.1"/>
    <property type="molecule type" value="Genomic_DNA"/>
</dbReference>
<gene>
    <name evidence="1" type="ORF">A4A49_00861</name>
</gene>
<name>A0A1J6IA91_NICAT</name>
<keyword evidence="2" id="KW-1185">Reference proteome</keyword>
<comment type="caution">
    <text evidence="1">The sequence shown here is derived from an EMBL/GenBank/DDBJ whole genome shotgun (WGS) entry which is preliminary data.</text>
</comment>
<evidence type="ECO:0000313" key="1">
    <source>
        <dbReference type="EMBL" id="OIS95874.1"/>
    </source>
</evidence>
<dbReference type="Proteomes" id="UP000187609">
    <property type="component" value="Unassembled WGS sequence"/>
</dbReference>
<evidence type="ECO:0000313" key="2">
    <source>
        <dbReference type="Proteomes" id="UP000187609"/>
    </source>
</evidence>
<dbReference type="STRING" id="49451.A0A1J6IA91"/>
<dbReference type="AlphaFoldDB" id="A0A1J6IA91"/>
<protein>
    <submittedName>
        <fullName evidence="1">Uncharacterized protein</fullName>
    </submittedName>
</protein>
<proteinExistence type="predicted"/>
<organism evidence="1 2">
    <name type="scientific">Nicotiana attenuata</name>
    <name type="common">Coyote tobacco</name>
    <dbReference type="NCBI Taxonomy" id="49451"/>
    <lineage>
        <taxon>Eukaryota</taxon>
        <taxon>Viridiplantae</taxon>
        <taxon>Streptophyta</taxon>
        <taxon>Embryophyta</taxon>
        <taxon>Tracheophyta</taxon>
        <taxon>Spermatophyta</taxon>
        <taxon>Magnoliopsida</taxon>
        <taxon>eudicotyledons</taxon>
        <taxon>Gunneridae</taxon>
        <taxon>Pentapetalae</taxon>
        <taxon>asterids</taxon>
        <taxon>lamiids</taxon>
        <taxon>Solanales</taxon>
        <taxon>Solanaceae</taxon>
        <taxon>Nicotianoideae</taxon>
        <taxon>Nicotianeae</taxon>
        <taxon>Nicotiana</taxon>
    </lineage>
</organism>
<sequence length="74" mass="8415">MLNMCKGHLRNDYFLNCDDLLNNCFSVQVVENSKGTDFVAEEEEPKFAMAVEDIKLSSPKNRESNTNEVVKSDI</sequence>
<reference evidence="1" key="1">
    <citation type="submission" date="2016-11" db="EMBL/GenBank/DDBJ databases">
        <title>The genome of Nicotiana attenuata.</title>
        <authorList>
            <person name="Xu S."/>
            <person name="Brockmoeller T."/>
            <person name="Gaquerel E."/>
            <person name="Navarro A."/>
            <person name="Kuhl H."/>
            <person name="Gase K."/>
            <person name="Ling Z."/>
            <person name="Zhou W."/>
            <person name="Kreitzer C."/>
            <person name="Stanke M."/>
            <person name="Tang H."/>
            <person name="Lyons E."/>
            <person name="Pandey P."/>
            <person name="Pandey S.P."/>
            <person name="Timmermann B."/>
            <person name="Baldwin I.T."/>
        </authorList>
    </citation>
    <scope>NUCLEOTIDE SEQUENCE [LARGE SCALE GENOMIC DNA]</scope>
    <source>
        <strain evidence="1">UT</strain>
    </source>
</reference>